<proteinExistence type="inferred from homology"/>
<dbReference type="GO" id="GO:0140662">
    <property type="term" value="F:ATP-dependent protein folding chaperone"/>
    <property type="evidence" value="ECO:0007669"/>
    <property type="project" value="InterPro"/>
</dbReference>
<sequence length="572" mass="65042">MAAFNIKRVEKLLVVAIDFGTSYSGYAFSCKAEYIQNPLRIFAKHWPDGYSKTPTALLLNHNQEYVAFGSDAETKYAELTSKNEHQEFYYFRHFKMALHAKEDLTLEEKIEDRQGRHVLAIIVFMHSIRALKSMIETDLKDRNVHIKEDEISWILTVPAIWNDAAKQFMREAAVKLRVSTAKNLSLNARRRVKTELTTLKEGTKFMVVDMGGGTVDVTVREVAEGRRLKEIYVATGGAWGGTKVNENFMNFMEELLGRDVWYKFCTDCTLDTLEMEARFERKKRRIGLNSEEKVVIWLPKALRQIFKEVMGKRLDNEIANNTGFEDKVTIRDDKLMLDPELIRIVEHLQDLLLHTTDVGTLYLVGGFAESPLVRETIRQKFPGKRIVCCDDAGLCVLQGAVLYGHDPNIVVTRICRNTYGTEGMRYFIEGHDPEENKIMVDGQPFCKVFVKHAEIGQTVSSDKTFMSEMEALTAKMTSMKIPVLISQKKDPVYTSKQECRQLGNIRVKMLNTTGGLDRKVIVSMVFGDSELNVEAVDATSGETVAVSFDLLGNASDTWREDQTFVSLNENKA</sequence>
<dbReference type="Gene3D" id="3.30.420.40">
    <property type="match status" value="2"/>
</dbReference>
<keyword evidence="5" id="KW-1185">Reference proteome</keyword>
<dbReference type="CDD" id="cd10229">
    <property type="entry name" value="ASKHA_NBD_HSP70_HSPA12"/>
    <property type="match status" value="1"/>
</dbReference>
<dbReference type="InterPro" id="IPR043129">
    <property type="entry name" value="ATPase_NBD"/>
</dbReference>
<comment type="caution">
    <text evidence="4">The sequence shown here is derived from an EMBL/GenBank/DDBJ whole genome shotgun (WGS) entry which is preliminary data.</text>
</comment>
<evidence type="ECO:0000256" key="3">
    <source>
        <dbReference type="ARBA" id="ARBA00022840"/>
    </source>
</evidence>
<dbReference type="InterPro" id="IPR013126">
    <property type="entry name" value="Hsp_70_fam"/>
</dbReference>
<dbReference type="PANTHER" id="PTHR14187">
    <property type="entry name" value="ALPHA KINASE/ELONGATION FACTOR 2 KINASE"/>
    <property type="match status" value="1"/>
</dbReference>
<reference evidence="4" key="2">
    <citation type="journal article" date="2021" name="Genome Biol. Evol.">
        <title>Developing a high-quality reference genome for a parasitic bivalve with doubly uniparental inheritance (Bivalvia: Unionida).</title>
        <authorList>
            <person name="Smith C.H."/>
        </authorList>
    </citation>
    <scope>NUCLEOTIDE SEQUENCE</scope>
    <source>
        <strain evidence="4">CHS0354</strain>
        <tissue evidence="4">Mantle</tissue>
    </source>
</reference>
<keyword evidence="3" id="KW-0067">ATP-binding</keyword>
<reference evidence="4" key="1">
    <citation type="journal article" date="2021" name="Genome Biol. Evol.">
        <title>A High-Quality Reference Genome for a Parasitic Bivalve with Doubly Uniparental Inheritance (Bivalvia: Unionida).</title>
        <authorList>
            <person name="Smith C.H."/>
        </authorList>
    </citation>
    <scope>NUCLEOTIDE SEQUENCE</scope>
    <source>
        <strain evidence="4">CHS0354</strain>
    </source>
</reference>
<evidence type="ECO:0000313" key="4">
    <source>
        <dbReference type="EMBL" id="KAK3594552.1"/>
    </source>
</evidence>
<comment type="similarity">
    <text evidence="1">Belongs to the heat shock protein 70 family.</text>
</comment>
<dbReference type="GO" id="GO:0005524">
    <property type="term" value="F:ATP binding"/>
    <property type="evidence" value="ECO:0007669"/>
    <property type="project" value="UniProtKB-KW"/>
</dbReference>
<evidence type="ECO:0000313" key="5">
    <source>
        <dbReference type="Proteomes" id="UP001195483"/>
    </source>
</evidence>
<dbReference type="AlphaFoldDB" id="A0AAE0SMH5"/>
<organism evidence="4 5">
    <name type="scientific">Potamilus streckersoni</name>
    <dbReference type="NCBI Taxonomy" id="2493646"/>
    <lineage>
        <taxon>Eukaryota</taxon>
        <taxon>Metazoa</taxon>
        <taxon>Spiralia</taxon>
        <taxon>Lophotrochozoa</taxon>
        <taxon>Mollusca</taxon>
        <taxon>Bivalvia</taxon>
        <taxon>Autobranchia</taxon>
        <taxon>Heteroconchia</taxon>
        <taxon>Palaeoheterodonta</taxon>
        <taxon>Unionida</taxon>
        <taxon>Unionoidea</taxon>
        <taxon>Unionidae</taxon>
        <taxon>Ambleminae</taxon>
        <taxon>Lampsilini</taxon>
        <taxon>Potamilus</taxon>
    </lineage>
</organism>
<evidence type="ECO:0000256" key="1">
    <source>
        <dbReference type="ARBA" id="ARBA00007381"/>
    </source>
</evidence>
<accession>A0AAE0SMH5</accession>
<evidence type="ECO:0008006" key="6">
    <source>
        <dbReference type="Google" id="ProtNLM"/>
    </source>
</evidence>
<gene>
    <name evidence="4" type="ORF">CHS0354_023609</name>
</gene>
<dbReference type="PRINTS" id="PR00301">
    <property type="entry name" value="HEATSHOCK70"/>
</dbReference>
<dbReference type="SUPFAM" id="SSF53067">
    <property type="entry name" value="Actin-like ATPase domain"/>
    <property type="match status" value="2"/>
</dbReference>
<dbReference type="PANTHER" id="PTHR14187:SF5">
    <property type="entry name" value="HEAT SHOCK 70 KDA PROTEIN 12A"/>
    <property type="match status" value="1"/>
</dbReference>
<dbReference type="Proteomes" id="UP001195483">
    <property type="component" value="Unassembled WGS sequence"/>
</dbReference>
<dbReference type="Pfam" id="PF00012">
    <property type="entry name" value="HSP70"/>
    <property type="match status" value="1"/>
</dbReference>
<name>A0AAE0SMH5_9BIVA</name>
<dbReference type="EMBL" id="JAEAOA010001420">
    <property type="protein sequence ID" value="KAK3594552.1"/>
    <property type="molecule type" value="Genomic_DNA"/>
</dbReference>
<reference evidence="4" key="3">
    <citation type="submission" date="2023-05" db="EMBL/GenBank/DDBJ databases">
        <authorList>
            <person name="Smith C.H."/>
        </authorList>
    </citation>
    <scope>NUCLEOTIDE SEQUENCE</scope>
    <source>
        <strain evidence="4">CHS0354</strain>
        <tissue evidence="4">Mantle</tissue>
    </source>
</reference>
<evidence type="ECO:0000256" key="2">
    <source>
        <dbReference type="ARBA" id="ARBA00022741"/>
    </source>
</evidence>
<protein>
    <recommendedName>
        <fullName evidence="6">Heat shock 70 kDa protein 12B</fullName>
    </recommendedName>
</protein>
<keyword evidence="2" id="KW-0547">Nucleotide-binding</keyword>